<feature type="coiled-coil region" evidence="1">
    <location>
        <begin position="127"/>
        <end position="161"/>
    </location>
</feature>
<proteinExistence type="predicted"/>
<feature type="coiled-coil region" evidence="1">
    <location>
        <begin position="348"/>
        <end position="412"/>
    </location>
</feature>
<sequence length="437" mass="48370">MDATPHQPAEQNPISAASALIGDPSQFGRVAEDGIVYVRTPEGERSVGSYPGKSAEEALTYFVRKFESAASEVVLLAARIKNGALVPSDAHEAVNKLREQIKNLNGVGDLATLAASVDQLPALIEDHRAAYQERKDLESAVREAKRAATLLEKEKLVIEAESLALSESWKSTSERLKVLMDAWKAAPRLDKTTDTELWKRFSASRNKFDKRRRTHFASLESVNAEVAGKKEAIVAEAEKLATSKEWLNTARRFKELMDAWKASGRGKQTVDAKLWARFKAAQDQFFAAKNADMGKRTETMAANLEKREELIKKIEAILPISDLHVAKKEFRALMEQWNKIGMTERAKRAALDARVEKVESEIHTLNEEFSRRTDPTAIARANDVVQGLIKAIEDYENAASKAEAAGNSAKAKVAREAAEARKAWLAEAEKGLADFKA</sequence>
<dbReference type="AlphaFoldDB" id="A0A6J6HT19"/>
<accession>A0A6J6HT19</accession>
<evidence type="ECO:0000256" key="1">
    <source>
        <dbReference type="SAM" id="Coils"/>
    </source>
</evidence>
<dbReference type="InterPro" id="IPR007139">
    <property type="entry name" value="DUF349"/>
</dbReference>
<organism evidence="2">
    <name type="scientific">freshwater metagenome</name>
    <dbReference type="NCBI Taxonomy" id="449393"/>
    <lineage>
        <taxon>unclassified sequences</taxon>
        <taxon>metagenomes</taxon>
        <taxon>ecological metagenomes</taxon>
    </lineage>
</organism>
<dbReference type="EMBL" id="CAEZUY010000057">
    <property type="protein sequence ID" value="CAB4615693.1"/>
    <property type="molecule type" value="Genomic_DNA"/>
</dbReference>
<keyword evidence="1" id="KW-0175">Coiled coil</keyword>
<reference evidence="2" key="1">
    <citation type="submission" date="2020-05" db="EMBL/GenBank/DDBJ databases">
        <authorList>
            <person name="Chiriac C."/>
            <person name="Salcher M."/>
            <person name="Ghai R."/>
            <person name="Kavagutti S V."/>
        </authorList>
    </citation>
    <scope>NUCLEOTIDE SEQUENCE</scope>
</reference>
<dbReference type="Pfam" id="PF03993">
    <property type="entry name" value="DUF349"/>
    <property type="match status" value="3"/>
</dbReference>
<protein>
    <submittedName>
        <fullName evidence="2">Unannotated protein</fullName>
    </submittedName>
</protein>
<name>A0A6J6HT19_9ZZZZ</name>
<gene>
    <name evidence="2" type="ORF">UFOPK1863_00692</name>
</gene>
<evidence type="ECO:0000313" key="2">
    <source>
        <dbReference type="EMBL" id="CAB4615693.1"/>
    </source>
</evidence>